<feature type="region of interest" description="Disordered" evidence="1">
    <location>
        <begin position="1"/>
        <end position="21"/>
    </location>
</feature>
<reference evidence="2 3" key="1">
    <citation type="journal article" date="2023" name="G3 (Bethesda)">
        <title>A chromosome-level genome assembly of Zasmidium syzygii isolated from banana leaves.</title>
        <authorList>
            <person name="van Westerhoven A.C."/>
            <person name="Mehrabi R."/>
            <person name="Talebi R."/>
            <person name="Steentjes M.B.F."/>
            <person name="Corcolon B."/>
            <person name="Chong P.A."/>
            <person name="Kema G.H.J."/>
            <person name="Seidl M.F."/>
        </authorList>
    </citation>
    <scope>NUCLEOTIDE SEQUENCE [LARGE SCALE GENOMIC DNA]</scope>
    <source>
        <strain evidence="2 3">P124</strain>
    </source>
</reference>
<evidence type="ECO:0000256" key="1">
    <source>
        <dbReference type="SAM" id="MobiDB-lite"/>
    </source>
</evidence>
<gene>
    <name evidence="2" type="ORF">PRZ48_000206</name>
</gene>
<organism evidence="2 3">
    <name type="scientific">Zasmidium cellare</name>
    <name type="common">Wine cellar mold</name>
    <name type="synonym">Racodium cellare</name>
    <dbReference type="NCBI Taxonomy" id="395010"/>
    <lineage>
        <taxon>Eukaryota</taxon>
        <taxon>Fungi</taxon>
        <taxon>Dikarya</taxon>
        <taxon>Ascomycota</taxon>
        <taxon>Pezizomycotina</taxon>
        <taxon>Dothideomycetes</taxon>
        <taxon>Dothideomycetidae</taxon>
        <taxon>Mycosphaerellales</taxon>
        <taxon>Mycosphaerellaceae</taxon>
        <taxon>Zasmidium</taxon>
    </lineage>
</organism>
<dbReference type="EMBL" id="JAXOVC010000001">
    <property type="protein sequence ID" value="KAK4506474.1"/>
    <property type="molecule type" value="Genomic_DNA"/>
</dbReference>
<dbReference type="Proteomes" id="UP001305779">
    <property type="component" value="Unassembled WGS sequence"/>
</dbReference>
<evidence type="ECO:0000313" key="3">
    <source>
        <dbReference type="Proteomes" id="UP001305779"/>
    </source>
</evidence>
<proteinExistence type="predicted"/>
<accession>A0ABR0EYL9</accession>
<sequence>MHTQSSSDGTSGTPSPDKPFRLLDLPAEVRDNVYEKALEDEPIAHLSRFTSDKKLLTDSRLVGVSKQVQQEFTDVMDLYAPIIRTSVRNFDFGAVIAYLNRISEADVEKLTKDTAALTRTMRIEFEFRRPFPYDFGRNLQRWLNRVRDPSRKGTDVVFEYAWSDDAWLYDTPLQVRVDIRHPDANEEFWKIQRASVTKLQLSALSLT</sequence>
<protein>
    <recommendedName>
        <fullName evidence="4">F-box domain-containing protein</fullName>
    </recommendedName>
</protein>
<comment type="caution">
    <text evidence="2">The sequence shown here is derived from an EMBL/GenBank/DDBJ whole genome shotgun (WGS) entry which is preliminary data.</text>
</comment>
<keyword evidence="3" id="KW-1185">Reference proteome</keyword>
<feature type="compositionally biased region" description="Low complexity" evidence="1">
    <location>
        <begin position="1"/>
        <end position="15"/>
    </location>
</feature>
<evidence type="ECO:0008006" key="4">
    <source>
        <dbReference type="Google" id="ProtNLM"/>
    </source>
</evidence>
<name>A0ABR0EYL9_ZASCE</name>
<evidence type="ECO:0000313" key="2">
    <source>
        <dbReference type="EMBL" id="KAK4506474.1"/>
    </source>
</evidence>